<proteinExistence type="inferred from homology"/>
<dbReference type="Gene3D" id="2.40.40.10">
    <property type="entry name" value="RlpA-like domain"/>
    <property type="match status" value="1"/>
</dbReference>
<evidence type="ECO:0000256" key="5">
    <source>
        <dbReference type="SAM" id="MobiDB-lite"/>
    </source>
</evidence>
<dbReference type="GO" id="GO:0005576">
    <property type="term" value="C:extracellular region"/>
    <property type="evidence" value="ECO:0007669"/>
    <property type="project" value="UniProtKB-SubCell"/>
</dbReference>
<gene>
    <name evidence="6" type="ORF">OsI_34131</name>
</gene>
<dbReference type="EMBL" id="CM000135">
    <property type="protein sequence ID" value="EEC67220.1"/>
    <property type="molecule type" value="Genomic_DNA"/>
</dbReference>
<keyword evidence="4" id="KW-0732">Signal</keyword>
<dbReference type="PANTHER" id="PTHR33191:SF71">
    <property type="entry name" value="RIPENING-RELATED PROTEIN 4-RELATED"/>
    <property type="match status" value="1"/>
</dbReference>
<comment type="similarity">
    <text evidence="2">Belongs to the kiwellin family.</text>
</comment>
<dbReference type="InterPro" id="IPR036908">
    <property type="entry name" value="RlpA-like_sf"/>
</dbReference>
<dbReference type="STRING" id="39946.B8BHL8"/>
<evidence type="ECO:0000256" key="2">
    <source>
        <dbReference type="ARBA" id="ARBA00005592"/>
    </source>
</evidence>
<evidence type="ECO:0000256" key="1">
    <source>
        <dbReference type="ARBA" id="ARBA00004613"/>
    </source>
</evidence>
<dbReference type="Pfam" id="PF24300">
    <property type="entry name" value="KWL1"/>
    <property type="match status" value="1"/>
</dbReference>
<evidence type="ECO:0000256" key="3">
    <source>
        <dbReference type="ARBA" id="ARBA00022525"/>
    </source>
</evidence>
<organism evidence="6 7">
    <name type="scientific">Oryza sativa subsp. indica</name>
    <name type="common">Rice</name>
    <dbReference type="NCBI Taxonomy" id="39946"/>
    <lineage>
        <taxon>Eukaryota</taxon>
        <taxon>Viridiplantae</taxon>
        <taxon>Streptophyta</taxon>
        <taxon>Embryophyta</taxon>
        <taxon>Tracheophyta</taxon>
        <taxon>Spermatophyta</taxon>
        <taxon>Magnoliopsida</taxon>
        <taxon>Liliopsida</taxon>
        <taxon>Poales</taxon>
        <taxon>Poaceae</taxon>
        <taxon>BOP clade</taxon>
        <taxon>Oryzoideae</taxon>
        <taxon>Oryzeae</taxon>
        <taxon>Oryzinae</taxon>
        <taxon>Oryza</taxon>
        <taxon>Oryza sativa</taxon>
    </lineage>
</organism>
<keyword evidence="3" id="KW-0964">Secreted</keyword>
<dbReference type="Proteomes" id="UP000007015">
    <property type="component" value="Chromosome 10"/>
</dbReference>
<dbReference type="PANTHER" id="PTHR33191">
    <property type="entry name" value="RIPENING-RELATED PROTEIN 2-RELATED"/>
    <property type="match status" value="1"/>
</dbReference>
<feature type="region of interest" description="Disordered" evidence="5">
    <location>
        <begin position="1"/>
        <end position="50"/>
    </location>
</feature>
<name>B8BHL8_ORYSI</name>
<dbReference type="AlphaFoldDB" id="B8BHL8"/>
<dbReference type="HOGENOM" id="CLU_047639_4_3_1"/>
<sequence length="202" mass="21421">MASLMQRPAAMPAATSTSTATRRGAPRGAMTAASPASTTRGSGARRRCRSARTTPAILTLKVFDHGEDDGGVPTSCDMRFHRNTELVVALSSGWLRLGGGRRRCHRRIRVFAVAGAASGRSSVVGRVVDDCDSVNGCREEDGFAPPCRNNAVGGSPVVWEKLGLNASVGEFEVVWSCLKNAKEIVGTHSYGFYTIITCIAYG</sequence>
<evidence type="ECO:0000313" key="6">
    <source>
        <dbReference type="EMBL" id="EEC67220.1"/>
    </source>
</evidence>
<dbReference type="SUPFAM" id="SSF50685">
    <property type="entry name" value="Barwin-like endoglucanases"/>
    <property type="match status" value="1"/>
</dbReference>
<reference evidence="6 7" key="1">
    <citation type="journal article" date="2005" name="PLoS Biol.">
        <title>The genomes of Oryza sativa: a history of duplications.</title>
        <authorList>
            <person name="Yu J."/>
            <person name="Wang J."/>
            <person name="Lin W."/>
            <person name="Li S."/>
            <person name="Li H."/>
            <person name="Zhou J."/>
            <person name="Ni P."/>
            <person name="Dong W."/>
            <person name="Hu S."/>
            <person name="Zeng C."/>
            <person name="Zhang J."/>
            <person name="Zhang Y."/>
            <person name="Li R."/>
            <person name="Xu Z."/>
            <person name="Li S."/>
            <person name="Li X."/>
            <person name="Zheng H."/>
            <person name="Cong L."/>
            <person name="Lin L."/>
            <person name="Yin J."/>
            <person name="Geng J."/>
            <person name="Li G."/>
            <person name="Shi J."/>
            <person name="Liu J."/>
            <person name="Lv H."/>
            <person name="Li J."/>
            <person name="Wang J."/>
            <person name="Deng Y."/>
            <person name="Ran L."/>
            <person name="Shi X."/>
            <person name="Wang X."/>
            <person name="Wu Q."/>
            <person name="Li C."/>
            <person name="Ren X."/>
            <person name="Wang J."/>
            <person name="Wang X."/>
            <person name="Li D."/>
            <person name="Liu D."/>
            <person name="Zhang X."/>
            <person name="Ji Z."/>
            <person name="Zhao W."/>
            <person name="Sun Y."/>
            <person name="Zhang Z."/>
            <person name="Bao J."/>
            <person name="Han Y."/>
            <person name="Dong L."/>
            <person name="Ji J."/>
            <person name="Chen P."/>
            <person name="Wu S."/>
            <person name="Liu J."/>
            <person name="Xiao Y."/>
            <person name="Bu D."/>
            <person name="Tan J."/>
            <person name="Yang L."/>
            <person name="Ye C."/>
            <person name="Zhang J."/>
            <person name="Xu J."/>
            <person name="Zhou Y."/>
            <person name="Yu Y."/>
            <person name="Zhang B."/>
            <person name="Zhuang S."/>
            <person name="Wei H."/>
            <person name="Liu B."/>
            <person name="Lei M."/>
            <person name="Yu H."/>
            <person name="Li Y."/>
            <person name="Xu H."/>
            <person name="Wei S."/>
            <person name="He X."/>
            <person name="Fang L."/>
            <person name="Zhang Z."/>
            <person name="Zhang Y."/>
            <person name="Huang X."/>
            <person name="Su Z."/>
            <person name="Tong W."/>
            <person name="Li J."/>
            <person name="Tong Z."/>
            <person name="Li S."/>
            <person name="Ye J."/>
            <person name="Wang L."/>
            <person name="Fang L."/>
            <person name="Lei T."/>
            <person name="Chen C."/>
            <person name="Chen H."/>
            <person name="Xu Z."/>
            <person name="Li H."/>
            <person name="Huang H."/>
            <person name="Zhang F."/>
            <person name="Xu H."/>
            <person name="Li N."/>
            <person name="Zhao C."/>
            <person name="Li S."/>
            <person name="Dong L."/>
            <person name="Huang Y."/>
            <person name="Li L."/>
            <person name="Xi Y."/>
            <person name="Qi Q."/>
            <person name="Li W."/>
            <person name="Zhang B."/>
            <person name="Hu W."/>
            <person name="Zhang Y."/>
            <person name="Tian X."/>
            <person name="Jiao Y."/>
            <person name="Liang X."/>
            <person name="Jin J."/>
            <person name="Gao L."/>
            <person name="Zheng W."/>
            <person name="Hao B."/>
            <person name="Liu S."/>
            <person name="Wang W."/>
            <person name="Yuan L."/>
            <person name="Cao M."/>
            <person name="McDermott J."/>
            <person name="Samudrala R."/>
            <person name="Wang J."/>
            <person name="Wong G.K."/>
            <person name="Yang H."/>
        </authorList>
    </citation>
    <scope>NUCLEOTIDE SEQUENCE [LARGE SCALE GENOMIC DNA]</scope>
    <source>
        <strain evidence="7">cv. 93-11</strain>
    </source>
</reference>
<dbReference type="InterPro" id="IPR039271">
    <property type="entry name" value="Kiwellin-like"/>
</dbReference>
<feature type="compositionally biased region" description="Low complexity" evidence="5">
    <location>
        <begin position="7"/>
        <end position="42"/>
    </location>
</feature>
<accession>B8BHL8</accession>
<comment type="subcellular location">
    <subcellularLocation>
        <location evidence="1">Secreted</location>
    </subcellularLocation>
</comment>
<protein>
    <submittedName>
        <fullName evidence="6">Uncharacterized protein</fullName>
    </submittedName>
</protein>
<keyword evidence="7" id="KW-1185">Reference proteome</keyword>
<evidence type="ECO:0000256" key="4">
    <source>
        <dbReference type="ARBA" id="ARBA00022729"/>
    </source>
</evidence>
<dbReference type="Gramene" id="BGIOSGA031643-TA">
    <property type="protein sequence ID" value="BGIOSGA031643-PA"/>
    <property type="gene ID" value="BGIOSGA031643"/>
</dbReference>
<evidence type="ECO:0000313" key="7">
    <source>
        <dbReference type="Proteomes" id="UP000007015"/>
    </source>
</evidence>